<accession>A0ABN6JWS0</accession>
<keyword evidence="1" id="KW-0614">Plasmid</keyword>
<evidence type="ECO:0000313" key="1">
    <source>
        <dbReference type="EMBL" id="BCZ85402.1"/>
    </source>
</evidence>
<organism evidence="1 2">
    <name type="scientific">Paraburkholderia terrae</name>
    <dbReference type="NCBI Taxonomy" id="311230"/>
    <lineage>
        <taxon>Bacteria</taxon>
        <taxon>Pseudomonadati</taxon>
        <taxon>Pseudomonadota</taxon>
        <taxon>Betaproteobacteria</taxon>
        <taxon>Burkholderiales</taxon>
        <taxon>Burkholderiaceae</taxon>
        <taxon>Paraburkholderia</taxon>
    </lineage>
</organism>
<geneLocation type="plasmid" evidence="1 2">
    <name>pPT365</name>
</geneLocation>
<name>A0ABN6JWS0_9BURK</name>
<keyword evidence="2" id="KW-1185">Reference proteome</keyword>
<reference evidence="1 2" key="1">
    <citation type="journal article" date="2022" name="Front. Microbiol.">
        <title>Identification and characterization of a novel class of self-sufficient cytochrome P450 hydroxylase involved in cyclohexanecarboxylate degradation in Paraburkholderia terrae strain KU-64.</title>
        <authorList>
            <person name="Yamamoto T."/>
            <person name="Hasegawa Y."/>
            <person name="Iwaki H."/>
        </authorList>
    </citation>
    <scope>NUCLEOTIDE SEQUENCE [LARGE SCALE GENOMIC DNA]</scope>
    <source>
        <strain evidence="1 2">KU-64</strain>
    </source>
</reference>
<evidence type="ECO:0000313" key="2">
    <source>
        <dbReference type="Proteomes" id="UP001319874"/>
    </source>
</evidence>
<dbReference type="EMBL" id="AP024959">
    <property type="protein sequence ID" value="BCZ85402.1"/>
    <property type="molecule type" value="Genomic_DNA"/>
</dbReference>
<dbReference type="Proteomes" id="UP001319874">
    <property type="component" value="Plasmid pPT365"/>
</dbReference>
<proteinExistence type="predicted"/>
<sequence>MYDWVASVDSMAADFAARVKARKAGVSNTIAHRIRELDRWMESATRRASPAAGDQFRLRFGG</sequence>
<gene>
    <name evidence="1" type="ORF">PTKU64_90770</name>
</gene>
<protein>
    <recommendedName>
        <fullName evidence="3">Integrase</fullName>
    </recommendedName>
</protein>
<evidence type="ECO:0008006" key="3">
    <source>
        <dbReference type="Google" id="ProtNLM"/>
    </source>
</evidence>